<organism evidence="2 3">
    <name type="scientific">Cocleimonas flava</name>
    <dbReference type="NCBI Taxonomy" id="634765"/>
    <lineage>
        <taxon>Bacteria</taxon>
        <taxon>Pseudomonadati</taxon>
        <taxon>Pseudomonadota</taxon>
        <taxon>Gammaproteobacteria</taxon>
        <taxon>Thiotrichales</taxon>
        <taxon>Thiotrichaceae</taxon>
        <taxon>Cocleimonas</taxon>
    </lineage>
</organism>
<protein>
    <submittedName>
        <fullName evidence="2">Uncharacterized protein</fullName>
    </submittedName>
</protein>
<keyword evidence="3" id="KW-1185">Reference proteome</keyword>
<feature type="transmembrane region" description="Helical" evidence="1">
    <location>
        <begin position="93"/>
        <end position="117"/>
    </location>
</feature>
<proteinExistence type="predicted"/>
<comment type="caution">
    <text evidence="2">The sequence shown here is derived from an EMBL/GenBank/DDBJ whole genome shotgun (WGS) entry which is preliminary data.</text>
</comment>
<keyword evidence="1" id="KW-1133">Transmembrane helix</keyword>
<dbReference type="EMBL" id="SMFQ01000002">
    <property type="protein sequence ID" value="TCJ88813.1"/>
    <property type="molecule type" value="Genomic_DNA"/>
</dbReference>
<feature type="transmembrane region" description="Helical" evidence="1">
    <location>
        <begin position="129"/>
        <end position="151"/>
    </location>
</feature>
<sequence length="176" mass="19302">MIVSTDVKIITSRKLDVTEVHQLGKKITTLLVLLWLTGIALLAIKPGLDIELIFANSKLAAKITVVSVLTINGLLLHLLVFPSFKSRQKAQRIVIVSCLFTAINTSSWIYAALVGAARVVAPIMDYEHYMIIYLAILAFALLVSVVVVYPLMREIVKSISYAEPSSESPAHSLKKA</sequence>
<reference evidence="2 3" key="1">
    <citation type="submission" date="2019-03" db="EMBL/GenBank/DDBJ databases">
        <title>Genomic Encyclopedia of Type Strains, Phase IV (KMG-IV): sequencing the most valuable type-strain genomes for metagenomic binning, comparative biology and taxonomic classification.</title>
        <authorList>
            <person name="Goeker M."/>
        </authorList>
    </citation>
    <scope>NUCLEOTIDE SEQUENCE [LARGE SCALE GENOMIC DNA]</scope>
    <source>
        <strain evidence="2 3">DSM 24830</strain>
    </source>
</reference>
<evidence type="ECO:0000256" key="1">
    <source>
        <dbReference type="SAM" id="Phobius"/>
    </source>
</evidence>
<evidence type="ECO:0000313" key="3">
    <source>
        <dbReference type="Proteomes" id="UP000294887"/>
    </source>
</evidence>
<name>A0A4R1F4P0_9GAMM</name>
<dbReference type="AlphaFoldDB" id="A0A4R1F4P0"/>
<feature type="transmembrane region" description="Helical" evidence="1">
    <location>
        <begin position="60"/>
        <end position="81"/>
    </location>
</feature>
<dbReference type="RefSeq" id="WP_131904487.1">
    <property type="nucleotide sequence ID" value="NZ_BAAAFU010000008.1"/>
</dbReference>
<feature type="transmembrane region" description="Helical" evidence="1">
    <location>
        <begin position="30"/>
        <end position="48"/>
    </location>
</feature>
<dbReference type="Proteomes" id="UP000294887">
    <property type="component" value="Unassembled WGS sequence"/>
</dbReference>
<gene>
    <name evidence="2" type="ORF">EV695_0673</name>
</gene>
<accession>A0A4R1F4P0</accession>
<dbReference type="OrthoDB" id="6890349at2"/>
<keyword evidence="1" id="KW-0472">Membrane</keyword>
<keyword evidence="1" id="KW-0812">Transmembrane</keyword>
<evidence type="ECO:0000313" key="2">
    <source>
        <dbReference type="EMBL" id="TCJ88813.1"/>
    </source>
</evidence>